<dbReference type="Pfam" id="PF14022">
    <property type="entry name" value="DUF4238"/>
    <property type="match status" value="1"/>
</dbReference>
<dbReference type="EMBL" id="CP019952">
    <property type="protein sequence ID" value="AQW69999.1"/>
    <property type="molecule type" value="Genomic_DNA"/>
</dbReference>
<reference evidence="1 2" key="1">
    <citation type="submission" date="2017-02" db="EMBL/GenBank/DDBJ databases">
        <authorList>
            <person name="Guo L."/>
        </authorList>
    </citation>
    <scope>NUCLEOTIDE SEQUENCE [LARGE SCALE GENOMIC DNA]</scope>
    <source>
        <strain evidence="1 2">PRS09-11288</strain>
    </source>
</reference>
<keyword evidence="2" id="KW-1185">Reference proteome</keyword>
<protein>
    <recommendedName>
        <fullName evidence="3">DUF4238 domain-containing protein</fullName>
    </recommendedName>
</protein>
<name>A0ABN4Y578_9PSED</name>
<dbReference type="Gene3D" id="3.10.450.50">
    <property type="match status" value="1"/>
</dbReference>
<evidence type="ECO:0000313" key="1">
    <source>
        <dbReference type="EMBL" id="AQW69999.1"/>
    </source>
</evidence>
<gene>
    <name evidence="1" type="ORF">B2J77_18050</name>
</gene>
<sequence length="794" mass="90647">MTKTRDNHYVAQWYQEGFMDARDKQLCYLTKRNILLKNGEQNTIHSKKWHTTAQKLYEKDLYSTFFGTEINDDIERKLFGPIDDNGSKSVKAFLTDDHGEWHKHFQDFFIYLDAQKLRTPKGLAWIRSKYPELSQIQLMMEMQSLRSIHCTLWAEGVRELVSAEDSDTKFLISDHPVTIYNYACPPNSELCKYPNDPDIALKGSQTIFPLSKNRCLILTNLEYAKDPDNVNPLSQRTNAKRVRYSMVNTIDFINCRKLTSEEVTKINYIIKSRSHSCVAAGREEWLYPESHAAFDWAELKHVLLPPPNQTLGFGGEIYAQFDNGSVHYQDAFGRADPPNKFLRKSTDESQIGRNDYCGCGSGKKYKICCRNIPADMRTSWDSASIRERNLALCNCIRSVLGLDNGKTWTDVRRELADNQVSEIYGFYSALWPRDTDIYSLLPKPDGKLRALYTGIIDPRTISLRALPMASLFDDYLIESPIQNPNNVKPEFSPVKSPSKFKYQALKDFLFMLEIEPFIGLNLVNLIPSLMEFDADLMEAAMGIAAARSPTRNICKLDRKRCFELATEDLLNTIAMMPQTVKVKALTQQFGLTEEDAKRALSDLESQTESSPLMMLQRFESGQEGQFLQFKMAPNYELSLLTAQATGSVLITDSGSRWQELLKAQHTNQGIVNYPWHSALQQIHSTPLDYQLLENLQKSQGPFATLRQLMRTTDSMILSNDRNAEKIKSISDQTTAFLDQIKDTTNHNNHCALNILSPEGGLYDTNVQRLLARSNCPRYDNQVRSIYGIGIPDQP</sequence>
<accession>A0ABN4Y578</accession>
<dbReference type="Proteomes" id="UP000191010">
    <property type="component" value="Chromosome"/>
</dbReference>
<dbReference type="SUPFAM" id="SSF103642">
    <property type="entry name" value="Sec-C motif"/>
    <property type="match status" value="1"/>
</dbReference>
<organism evidence="1 2">
    <name type="scientific">Pseudomonas parafulva</name>
    <dbReference type="NCBI Taxonomy" id="157782"/>
    <lineage>
        <taxon>Bacteria</taxon>
        <taxon>Pseudomonadati</taxon>
        <taxon>Pseudomonadota</taxon>
        <taxon>Gammaproteobacteria</taxon>
        <taxon>Pseudomonadales</taxon>
        <taxon>Pseudomonadaceae</taxon>
        <taxon>Pseudomonas</taxon>
    </lineage>
</organism>
<evidence type="ECO:0008006" key="3">
    <source>
        <dbReference type="Google" id="ProtNLM"/>
    </source>
</evidence>
<dbReference type="RefSeq" id="WP_078479133.1">
    <property type="nucleotide sequence ID" value="NZ_CP019952.1"/>
</dbReference>
<proteinExistence type="predicted"/>
<dbReference type="InterPro" id="IPR025332">
    <property type="entry name" value="DUF4238"/>
</dbReference>
<evidence type="ECO:0000313" key="2">
    <source>
        <dbReference type="Proteomes" id="UP000191010"/>
    </source>
</evidence>